<name>A0A7J7IMW0_9RHOD</name>
<evidence type="ECO:0000256" key="6">
    <source>
        <dbReference type="ARBA" id="ARBA00023128"/>
    </source>
</evidence>
<dbReference type="AlphaFoldDB" id="A0A7J7IMW0"/>
<evidence type="ECO:0000256" key="4">
    <source>
        <dbReference type="ARBA" id="ARBA00022792"/>
    </source>
</evidence>
<dbReference type="GO" id="GO:0005743">
    <property type="term" value="C:mitochondrial inner membrane"/>
    <property type="evidence" value="ECO:0007669"/>
    <property type="project" value="UniProtKB-SubCell"/>
</dbReference>
<reference evidence="10 11" key="1">
    <citation type="journal article" date="2020" name="J. Phycol.">
        <title>Comparative genome analysis reveals Cyanidiococcus gen. nov., a new extremophilic red algal genus sister to Cyanidioschyzon (Cyanidioschyzonaceae, Rhodophyta).</title>
        <authorList>
            <person name="Liu S.-L."/>
            <person name="Chiang Y.-R."/>
            <person name="Yoon H.S."/>
            <person name="Fu H.-Y."/>
        </authorList>
    </citation>
    <scope>NUCLEOTIDE SEQUENCE [LARGE SCALE GENOMIC DNA]</scope>
    <source>
        <strain evidence="10 11">THAL066</strain>
    </source>
</reference>
<dbReference type="OrthoDB" id="5516033at2759"/>
<sequence length="114" mass="12358">MLRGDRLRQLQAQPFFRVGLPFLTLMVASLYGVTYLLEGRYELDRTRRRAEARAASSASPLLGVALDLERSDSMDQTTPTAEYVNKPVPGRGRTSTAAADSDPAPVASRGATTS</sequence>
<keyword evidence="4" id="KW-0999">Mitochondrion inner membrane</keyword>
<comment type="similarity">
    <text evidence="2">Belongs to the COX16 family.</text>
</comment>
<dbReference type="EMBL" id="VWRR01000005">
    <property type="protein sequence ID" value="KAF6003887.1"/>
    <property type="molecule type" value="Genomic_DNA"/>
</dbReference>
<proteinExistence type="inferred from homology"/>
<evidence type="ECO:0000256" key="2">
    <source>
        <dbReference type="ARBA" id="ARBA00008370"/>
    </source>
</evidence>
<evidence type="ECO:0000256" key="8">
    <source>
        <dbReference type="SAM" id="MobiDB-lite"/>
    </source>
</evidence>
<evidence type="ECO:0000256" key="5">
    <source>
        <dbReference type="ARBA" id="ARBA00022989"/>
    </source>
</evidence>
<keyword evidence="7 9" id="KW-0472">Membrane</keyword>
<keyword evidence="3 9" id="KW-0812">Transmembrane</keyword>
<evidence type="ECO:0000256" key="9">
    <source>
        <dbReference type="SAM" id="Phobius"/>
    </source>
</evidence>
<evidence type="ECO:0000256" key="3">
    <source>
        <dbReference type="ARBA" id="ARBA00022692"/>
    </source>
</evidence>
<keyword evidence="11" id="KW-1185">Reference proteome</keyword>
<evidence type="ECO:0000313" key="10">
    <source>
        <dbReference type="EMBL" id="KAF6003887.1"/>
    </source>
</evidence>
<accession>A0A7J7IMW0</accession>
<keyword evidence="6" id="KW-0496">Mitochondrion</keyword>
<gene>
    <name evidence="10" type="ORF">F1559_003353</name>
</gene>
<evidence type="ECO:0000313" key="11">
    <source>
        <dbReference type="Proteomes" id="UP000530660"/>
    </source>
</evidence>
<feature type="compositionally biased region" description="Low complexity" evidence="8">
    <location>
        <begin position="94"/>
        <end position="105"/>
    </location>
</feature>
<feature type="region of interest" description="Disordered" evidence="8">
    <location>
        <begin position="67"/>
        <end position="114"/>
    </location>
</feature>
<organism evidence="10 11">
    <name type="scientific">Cyanidiococcus yangmingshanensis</name>
    <dbReference type="NCBI Taxonomy" id="2690220"/>
    <lineage>
        <taxon>Eukaryota</taxon>
        <taxon>Rhodophyta</taxon>
        <taxon>Bangiophyceae</taxon>
        <taxon>Cyanidiales</taxon>
        <taxon>Cyanidiaceae</taxon>
        <taxon>Cyanidiococcus</taxon>
    </lineage>
</organism>
<protein>
    <submittedName>
        <fullName evidence="10">Uncharacterized protein</fullName>
    </submittedName>
</protein>
<keyword evidence="5 9" id="KW-1133">Transmembrane helix</keyword>
<dbReference type="Pfam" id="PF14138">
    <property type="entry name" value="COX16"/>
    <property type="match status" value="1"/>
</dbReference>
<comment type="caution">
    <text evidence="10">The sequence shown here is derived from an EMBL/GenBank/DDBJ whole genome shotgun (WGS) entry which is preliminary data.</text>
</comment>
<dbReference type="Proteomes" id="UP000530660">
    <property type="component" value="Unassembled WGS sequence"/>
</dbReference>
<comment type="subcellular location">
    <subcellularLocation>
        <location evidence="1">Mitochondrion inner membrane</location>
        <topology evidence="1">Single-pass membrane protein</topology>
    </subcellularLocation>
</comment>
<dbReference type="InterPro" id="IPR020164">
    <property type="entry name" value="Cyt_c_Oxase_assmbl_COX16"/>
</dbReference>
<evidence type="ECO:0000256" key="7">
    <source>
        <dbReference type="ARBA" id="ARBA00023136"/>
    </source>
</evidence>
<feature type="transmembrane region" description="Helical" evidence="9">
    <location>
        <begin position="15"/>
        <end position="37"/>
    </location>
</feature>
<evidence type="ECO:0000256" key="1">
    <source>
        <dbReference type="ARBA" id="ARBA00004434"/>
    </source>
</evidence>